<keyword evidence="2" id="KW-1185">Reference proteome</keyword>
<dbReference type="EMBL" id="CACVBM020000776">
    <property type="protein sequence ID" value="CAA7023127.1"/>
    <property type="molecule type" value="Genomic_DNA"/>
</dbReference>
<protein>
    <submittedName>
        <fullName evidence="1">Uncharacterized protein</fullName>
    </submittedName>
</protein>
<comment type="caution">
    <text evidence="1">The sequence shown here is derived from an EMBL/GenBank/DDBJ whole genome shotgun (WGS) entry which is preliminary data.</text>
</comment>
<name>A0A6D2I0Z0_9BRAS</name>
<evidence type="ECO:0000313" key="2">
    <source>
        <dbReference type="Proteomes" id="UP000467841"/>
    </source>
</evidence>
<proteinExistence type="predicted"/>
<dbReference type="OrthoDB" id="1100518at2759"/>
<dbReference type="AlphaFoldDB" id="A0A6D2I0Z0"/>
<gene>
    <name evidence="1" type="ORF">MERR_LOCUS10362</name>
</gene>
<organism evidence="1 2">
    <name type="scientific">Microthlaspi erraticum</name>
    <dbReference type="NCBI Taxonomy" id="1685480"/>
    <lineage>
        <taxon>Eukaryota</taxon>
        <taxon>Viridiplantae</taxon>
        <taxon>Streptophyta</taxon>
        <taxon>Embryophyta</taxon>
        <taxon>Tracheophyta</taxon>
        <taxon>Spermatophyta</taxon>
        <taxon>Magnoliopsida</taxon>
        <taxon>eudicotyledons</taxon>
        <taxon>Gunneridae</taxon>
        <taxon>Pentapetalae</taxon>
        <taxon>rosids</taxon>
        <taxon>malvids</taxon>
        <taxon>Brassicales</taxon>
        <taxon>Brassicaceae</taxon>
        <taxon>Coluteocarpeae</taxon>
        <taxon>Microthlaspi</taxon>
    </lineage>
</organism>
<accession>A0A6D2I0Z0</accession>
<evidence type="ECO:0000313" key="1">
    <source>
        <dbReference type="EMBL" id="CAA7023127.1"/>
    </source>
</evidence>
<dbReference type="Proteomes" id="UP000467841">
    <property type="component" value="Unassembled WGS sequence"/>
</dbReference>
<reference evidence="1" key="1">
    <citation type="submission" date="2020-01" db="EMBL/GenBank/DDBJ databases">
        <authorList>
            <person name="Mishra B."/>
        </authorList>
    </citation>
    <scope>NUCLEOTIDE SEQUENCE [LARGE SCALE GENOMIC DNA]</scope>
</reference>
<sequence length="146" mass="15910">MNNQTAAKFEASPAVVKAMGELLEMHRQDVIEKQQSVAMEMIKGLSDRMQRIEEKLDSLISSSPSNLPGPPGAFKPSPFFTQPRKLENSPFAATQIQQGKQERMVDRTSLMDNDRPFKFSGRGRGLFVGGALSGGRCGGLGFCGDC</sequence>